<sequence>MNKFIKLIIVCHTLLLYCCSGNNNPTLSSHNPMKQYPTKTQHSSQPKENTLTADEQIKFDTIIQAFNKIIEKDQQLTTEHKEKYKNFENWLLKDLQKQKELAEHFKYAYNIFENIQPTQAKKTTTKQLIVNTIDCVLSNTCNGRNDIYSSKGQSDDSEKQRQTLTDSFKDLLYKMFGIPHYPTKPMEITTPNQNTNTNEDIFKYLISELIFPASHIIRYNANYNTHNNSTDPSLTALGFNDNQIKTIQEIIIPIFTPKGGKIYSSKYIDFMRLSYSITKPILDYINNELSKCNGNQKSIDDFYSLLESYLGANEINEDTVSKLPNTVTIKCSNGS</sequence>
<dbReference type="AlphaFoldDB" id="W5SWU3"/>
<reference evidence="2" key="1">
    <citation type="submission" date="2013-04" db="EMBL/GenBank/DDBJ databases">
        <title>Comparative Genomics of Relapsing Fever Spirochetes.</title>
        <authorList>
            <person name="Schwan T.G."/>
            <person name="Raffel S.J."/>
            <person name="Porcella S.F."/>
            <person name="Martens C.A."/>
            <person name="Bruno D.P."/>
            <person name="Ricklefs S.M."/>
            <person name="Barbian K.B."/>
        </authorList>
    </citation>
    <scope>NUCLEOTIDE SEQUENCE</scope>
    <source>
        <strain evidence="2">Co53</strain>
        <plasmid evidence="2">unnamed</plasmid>
    </source>
</reference>
<keyword evidence="2" id="KW-0614">Plasmid</keyword>
<geneLocation type="plasmid" evidence="2">
    <name>unnamed</name>
</geneLocation>
<evidence type="ECO:0000313" key="2">
    <source>
        <dbReference type="EMBL" id="AHH11360.1"/>
    </source>
</evidence>
<evidence type="ECO:0000256" key="1">
    <source>
        <dbReference type="SAM" id="MobiDB-lite"/>
    </source>
</evidence>
<dbReference type="EMBL" id="CP005751">
    <property type="protein sequence ID" value="AHH11360.1"/>
    <property type="molecule type" value="Genomic_DNA"/>
</dbReference>
<proteinExistence type="predicted"/>
<feature type="region of interest" description="Disordered" evidence="1">
    <location>
        <begin position="29"/>
        <end position="49"/>
    </location>
</feature>
<dbReference type="HOGENOM" id="CLU_074301_0_0_12"/>
<name>W5SWU3_9SPIR</name>
<accession>W5SWU3</accession>
<protein>
    <submittedName>
        <fullName evidence="2">Mlp lipoprotein family protein</fullName>
    </submittedName>
</protein>
<dbReference type="RefSeq" id="WP_025408654.1">
    <property type="nucleotide sequence ID" value="NZ_CP005751.1"/>
</dbReference>
<keyword evidence="2" id="KW-0449">Lipoprotein</keyword>
<organism evidence="2">
    <name type="scientific">Borrelia coriaceae ATCC 43381</name>
    <dbReference type="NCBI Taxonomy" id="1408429"/>
    <lineage>
        <taxon>Bacteria</taxon>
        <taxon>Pseudomonadati</taxon>
        <taxon>Spirochaetota</taxon>
        <taxon>Spirochaetia</taxon>
        <taxon>Spirochaetales</taxon>
        <taxon>Borreliaceae</taxon>
        <taxon>Borrelia</taxon>
    </lineage>
</organism>
<gene>
    <name evidence="2" type="ORF">BCO_0117400</name>
</gene>